<dbReference type="SUPFAM" id="SSF55347">
    <property type="entry name" value="Glyceraldehyde-3-phosphate dehydrogenase-like, C-terminal domain"/>
    <property type="match status" value="1"/>
</dbReference>
<accession>A0AAD4MYH9</accession>
<evidence type="ECO:0000313" key="13">
    <source>
        <dbReference type="EMBL" id="KAI1709518.1"/>
    </source>
</evidence>
<feature type="domain" description="GFO/IDH/MocA-like oxidoreductase" evidence="12">
    <location>
        <begin position="153"/>
        <end position="257"/>
    </location>
</feature>
<reference evidence="13" key="1">
    <citation type="submission" date="2022-01" db="EMBL/GenBank/DDBJ databases">
        <title>Genome Sequence Resource for Two Populations of Ditylenchus destructor, the Migratory Endoparasitic Phytonematode.</title>
        <authorList>
            <person name="Zhang H."/>
            <person name="Lin R."/>
            <person name="Xie B."/>
        </authorList>
    </citation>
    <scope>NUCLEOTIDE SEQUENCE</scope>
    <source>
        <strain evidence="13">BazhouSP</strain>
    </source>
</reference>
<dbReference type="Gene3D" id="3.30.360.10">
    <property type="entry name" value="Dihydrodipicolinate Reductase, domain 2"/>
    <property type="match status" value="1"/>
</dbReference>
<dbReference type="GO" id="GO:0000166">
    <property type="term" value="F:nucleotide binding"/>
    <property type="evidence" value="ECO:0007669"/>
    <property type="project" value="InterPro"/>
</dbReference>
<evidence type="ECO:0000256" key="3">
    <source>
        <dbReference type="ARBA" id="ARBA00038853"/>
    </source>
</evidence>
<dbReference type="InterPro" id="IPR000683">
    <property type="entry name" value="Gfo/Idh/MocA-like_OxRdtase_N"/>
</dbReference>
<evidence type="ECO:0000256" key="8">
    <source>
        <dbReference type="ARBA" id="ARBA00043025"/>
    </source>
</evidence>
<evidence type="ECO:0000313" key="14">
    <source>
        <dbReference type="Proteomes" id="UP001201812"/>
    </source>
</evidence>
<dbReference type="EMBL" id="JAKKPZ010000030">
    <property type="protein sequence ID" value="KAI1709518.1"/>
    <property type="molecule type" value="Genomic_DNA"/>
</dbReference>
<dbReference type="Proteomes" id="UP001201812">
    <property type="component" value="Unassembled WGS sequence"/>
</dbReference>
<gene>
    <name evidence="13" type="ORF">DdX_11306</name>
</gene>
<dbReference type="PANTHER" id="PTHR22604:SF105">
    <property type="entry name" value="TRANS-1,2-DIHYDROBENZENE-1,2-DIOL DEHYDROGENASE"/>
    <property type="match status" value="1"/>
</dbReference>
<feature type="domain" description="Gfo/Idh/MocA-like oxidoreductase N-terminal" evidence="11">
    <location>
        <begin position="6"/>
        <end position="135"/>
    </location>
</feature>
<evidence type="ECO:0000256" key="2">
    <source>
        <dbReference type="ARBA" id="ARBA00023002"/>
    </source>
</evidence>
<dbReference type="Gene3D" id="3.40.50.720">
    <property type="entry name" value="NAD(P)-binding Rossmann-like Domain"/>
    <property type="match status" value="1"/>
</dbReference>
<evidence type="ECO:0000256" key="6">
    <source>
        <dbReference type="ARBA" id="ARBA00042926"/>
    </source>
</evidence>
<dbReference type="InterPro" id="IPR050984">
    <property type="entry name" value="Gfo/Idh/MocA_domain"/>
</dbReference>
<dbReference type="Pfam" id="PF01408">
    <property type="entry name" value="GFO_IDH_MocA"/>
    <property type="match status" value="1"/>
</dbReference>
<proteinExistence type="inferred from homology"/>
<protein>
    <recommendedName>
        <fullName evidence="5">Trans-1,2-dihydrobenzene-1,2-diol dehydrogenase</fullName>
        <ecNumber evidence="4">1.1.1.179</ecNumber>
        <ecNumber evidence="3">1.3.1.20</ecNumber>
    </recommendedName>
    <alternativeName>
        <fullName evidence="8">D-xylose 1-dehydrogenase</fullName>
    </alternativeName>
    <alternativeName>
        <fullName evidence="7">D-xylose-NADP dehydrogenase</fullName>
    </alternativeName>
    <alternativeName>
        <fullName evidence="6">Dimeric dihydrodiol dehydrogenase</fullName>
    </alternativeName>
</protein>
<keyword evidence="2" id="KW-0560">Oxidoreductase</keyword>
<evidence type="ECO:0000259" key="12">
    <source>
        <dbReference type="Pfam" id="PF22725"/>
    </source>
</evidence>
<evidence type="ECO:0000256" key="4">
    <source>
        <dbReference type="ARBA" id="ARBA00038984"/>
    </source>
</evidence>
<dbReference type="InterPro" id="IPR036291">
    <property type="entry name" value="NAD(P)-bd_dom_sf"/>
</dbReference>
<organism evidence="13 14">
    <name type="scientific">Ditylenchus destructor</name>
    <dbReference type="NCBI Taxonomy" id="166010"/>
    <lineage>
        <taxon>Eukaryota</taxon>
        <taxon>Metazoa</taxon>
        <taxon>Ecdysozoa</taxon>
        <taxon>Nematoda</taxon>
        <taxon>Chromadorea</taxon>
        <taxon>Rhabditida</taxon>
        <taxon>Tylenchina</taxon>
        <taxon>Tylenchomorpha</taxon>
        <taxon>Sphaerularioidea</taxon>
        <taxon>Anguinidae</taxon>
        <taxon>Anguininae</taxon>
        <taxon>Ditylenchus</taxon>
    </lineage>
</organism>
<evidence type="ECO:0000256" key="5">
    <source>
        <dbReference type="ARBA" id="ARBA00040603"/>
    </source>
</evidence>
<dbReference type="InterPro" id="IPR055170">
    <property type="entry name" value="GFO_IDH_MocA-like_dom"/>
</dbReference>
<dbReference type="Pfam" id="PF22725">
    <property type="entry name" value="GFO_IDH_MocA_C3"/>
    <property type="match status" value="1"/>
</dbReference>
<dbReference type="EC" id="1.1.1.179" evidence="4"/>
<dbReference type="EC" id="1.3.1.20" evidence="3"/>
<evidence type="ECO:0000256" key="9">
    <source>
        <dbReference type="ARBA" id="ARBA00047423"/>
    </source>
</evidence>
<evidence type="ECO:0000259" key="11">
    <source>
        <dbReference type="Pfam" id="PF01408"/>
    </source>
</evidence>
<name>A0AAD4MYH9_9BILA</name>
<dbReference type="GO" id="GO:0047115">
    <property type="term" value="F:trans-1,2-dihydrobenzene-1,2-diol dehydrogenase activity"/>
    <property type="evidence" value="ECO:0007669"/>
    <property type="project" value="UniProtKB-EC"/>
</dbReference>
<dbReference type="GO" id="GO:0047837">
    <property type="term" value="F:D-xylose 1-dehydrogenase (NADP+) activity"/>
    <property type="evidence" value="ECO:0007669"/>
    <property type="project" value="UniProtKB-EC"/>
</dbReference>
<evidence type="ECO:0000256" key="10">
    <source>
        <dbReference type="ARBA" id="ARBA00049233"/>
    </source>
</evidence>
<comment type="catalytic activity">
    <reaction evidence="10">
        <text>D-xylose + NADP(+) = D-xylono-1,5-lactone + NADPH + H(+)</text>
        <dbReference type="Rhea" id="RHEA:22000"/>
        <dbReference type="ChEBI" id="CHEBI:15378"/>
        <dbReference type="ChEBI" id="CHEBI:15867"/>
        <dbReference type="ChEBI" id="CHEBI:53455"/>
        <dbReference type="ChEBI" id="CHEBI:57783"/>
        <dbReference type="ChEBI" id="CHEBI:58349"/>
        <dbReference type="EC" id="1.1.1.179"/>
    </reaction>
</comment>
<comment type="catalytic activity">
    <reaction evidence="9">
        <text>(1R,2R)-1,2-dihydrobenzene-1,2-diol + NADP(+) = catechol + NADPH + H(+)</text>
        <dbReference type="Rhea" id="RHEA:16729"/>
        <dbReference type="ChEBI" id="CHEBI:10702"/>
        <dbReference type="ChEBI" id="CHEBI:15378"/>
        <dbReference type="ChEBI" id="CHEBI:18135"/>
        <dbReference type="ChEBI" id="CHEBI:57783"/>
        <dbReference type="ChEBI" id="CHEBI:58349"/>
        <dbReference type="EC" id="1.3.1.20"/>
    </reaction>
</comment>
<evidence type="ECO:0000256" key="7">
    <source>
        <dbReference type="ARBA" id="ARBA00042988"/>
    </source>
</evidence>
<comment type="similarity">
    <text evidence="1">Belongs to the Gfo/Idh/MocA family.</text>
</comment>
<dbReference type="PANTHER" id="PTHR22604">
    <property type="entry name" value="OXIDOREDUCTASES"/>
    <property type="match status" value="1"/>
</dbReference>
<sequence>MTEKALRWGIVGCGHISSDFMRAMLRNSQRPNQIHAVAASNSKQRAEEFVEKHIEGKSADLDRPKAYGSYQELFNDPQVDVVYVGVLNHQHKDTVLGALEAGKHVLVEKPMGLNASEVRQMMAKAREKKRFLMEAYWTRFFPAWQTVHQQLSEIGGAQVILCDFGYRVRDAVTKTELAWGGGYLLATGCYPFMIASWMFGGERPIRIKASGAIGEKKTDLWAGITLEYSNNRVANIFYTGLIGTPCQCSVSGPKGKFKFPDQFWCPSKLVEEVEGSESNVLHFPVPDVKNASDYHFPNSGGLSYEADHVYDCLKNGQLESETMSLDESVLLAEIFDEVRQQIGVKYPQDNETLQGGK</sequence>
<dbReference type="AlphaFoldDB" id="A0AAD4MYH9"/>
<evidence type="ECO:0000256" key="1">
    <source>
        <dbReference type="ARBA" id="ARBA00010928"/>
    </source>
</evidence>
<keyword evidence="14" id="KW-1185">Reference proteome</keyword>
<comment type="caution">
    <text evidence="13">The sequence shown here is derived from an EMBL/GenBank/DDBJ whole genome shotgun (WGS) entry which is preliminary data.</text>
</comment>
<dbReference type="SUPFAM" id="SSF51735">
    <property type="entry name" value="NAD(P)-binding Rossmann-fold domains"/>
    <property type="match status" value="1"/>
</dbReference>